<sequence length="56" mass="6644">MKKLNEIISKQLSLYNAHTIINDESFAITKVKFLLIIKRTINYSFFPLRKLTLIFL</sequence>
<reference evidence="1 2" key="1">
    <citation type="submission" date="2018-10" db="EMBL/GenBank/DDBJ databases">
        <title>Genomic Encyclopedia of Archaeal and Bacterial Type Strains, Phase II (KMG-II): from individual species to whole genera.</title>
        <authorList>
            <person name="Goeker M."/>
        </authorList>
    </citation>
    <scope>NUCLEOTIDE SEQUENCE [LARGE SCALE GENOMIC DNA]</scope>
    <source>
        <strain evidence="1 2">DSM 15094</strain>
    </source>
</reference>
<protein>
    <submittedName>
        <fullName evidence="1">Uncharacterized protein</fullName>
    </submittedName>
</protein>
<keyword evidence="2" id="KW-1185">Reference proteome</keyword>
<proteinExistence type="predicted"/>
<accession>A0A495S2K4</accession>
<comment type="caution">
    <text evidence="1">The sequence shown here is derived from an EMBL/GenBank/DDBJ whole genome shotgun (WGS) entry which is preliminary data.</text>
</comment>
<evidence type="ECO:0000313" key="1">
    <source>
        <dbReference type="EMBL" id="RKS93829.1"/>
    </source>
</evidence>
<organism evidence="1 2">
    <name type="scientific">Flavobacterium limicola</name>
    <dbReference type="NCBI Taxonomy" id="180441"/>
    <lineage>
        <taxon>Bacteria</taxon>
        <taxon>Pseudomonadati</taxon>
        <taxon>Bacteroidota</taxon>
        <taxon>Flavobacteriia</taxon>
        <taxon>Flavobacteriales</taxon>
        <taxon>Flavobacteriaceae</taxon>
        <taxon>Flavobacterium</taxon>
    </lineage>
</organism>
<dbReference type="EMBL" id="RBXA01000002">
    <property type="protein sequence ID" value="RKS93829.1"/>
    <property type="molecule type" value="Genomic_DNA"/>
</dbReference>
<evidence type="ECO:0000313" key="2">
    <source>
        <dbReference type="Proteomes" id="UP000280091"/>
    </source>
</evidence>
<dbReference type="AlphaFoldDB" id="A0A495S2K4"/>
<gene>
    <name evidence="1" type="ORF">BC952_1679</name>
</gene>
<name>A0A495S2K4_9FLAO</name>
<dbReference type="Proteomes" id="UP000280091">
    <property type="component" value="Unassembled WGS sequence"/>
</dbReference>